<dbReference type="EMBL" id="AP023287">
    <property type="protein sequence ID" value="BCI51323.1"/>
    <property type="molecule type" value="Genomic_DNA"/>
</dbReference>
<gene>
    <name evidence="2" type="ORF">NIIDNTM18_06010</name>
</gene>
<reference evidence="2 3" key="1">
    <citation type="submission" date="2020-07" db="EMBL/GenBank/DDBJ databases">
        <title>Complete genome sequence of Mycolicibacterium litorale like strain isolated from cardiac implantable electronic device infection.</title>
        <authorList>
            <person name="Fukano H."/>
            <person name="Miyama H."/>
            <person name="Hoshino Y."/>
        </authorList>
    </citation>
    <scope>NUCLEOTIDE SEQUENCE [LARGE SCALE GENOMIC DNA]</scope>
    <source>
        <strain evidence="2 3">NIIDNTM18</strain>
    </source>
</reference>
<dbReference type="AlphaFoldDB" id="A0A6S6NW52"/>
<protein>
    <recommendedName>
        <fullName evidence="4">PE-PGRS family protein</fullName>
    </recommendedName>
</protein>
<sequence length="419" mass="41959">MQAAVRSYVTAGVALAGVGAIALSPVAPMPDVEVPAISSSPAVELNALVNPIEVFAPIFEKAFEDVGGLGQRVFADPAPILQQIVANQIASAQTLGEIAGVFGESFRTALAEAPGRLGTAVEQLSAGEITAALNTLFDLAISPVIGPLLDSIFSGDGVLQDLVGVLQQPFANAQNVIGLLGDQDFLLTIGLVPLQTVYALNTAVGGAAEALLAAAEAGDPEAFVNAITEGGADITAAVLDRLLNPGTAPYRYDQGIIGALLSARDMIAQALGAPAPTRAAVKTVTLDVETAPETTIESDDVAAGDVSALDAGVAAPDAAEPAASVDEDTAAVEGGDDELADEPVSAVTKRTDPLDDLRKGFEGAVDDVRNGFKHAAAGLAGKADKPAKAETSSDSADGSPSPSSPSSSSEGDSASADAQ</sequence>
<feature type="region of interest" description="Disordered" evidence="1">
    <location>
        <begin position="317"/>
        <end position="358"/>
    </location>
</feature>
<organism evidence="2 3">
    <name type="scientific">Mycolicibacterium litorale</name>
    <dbReference type="NCBI Taxonomy" id="758802"/>
    <lineage>
        <taxon>Bacteria</taxon>
        <taxon>Bacillati</taxon>
        <taxon>Actinomycetota</taxon>
        <taxon>Actinomycetes</taxon>
        <taxon>Mycobacteriales</taxon>
        <taxon>Mycobacteriaceae</taxon>
        <taxon>Mycolicibacterium</taxon>
    </lineage>
</organism>
<feature type="compositionally biased region" description="Low complexity" evidence="1">
    <location>
        <begin position="392"/>
        <end position="419"/>
    </location>
</feature>
<feature type="compositionally biased region" description="Basic and acidic residues" evidence="1">
    <location>
        <begin position="349"/>
        <end position="358"/>
    </location>
</feature>
<name>A0A6S6NW52_9MYCO</name>
<accession>A0A6S6NW52</accession>
<evidence type="ECO:0000313" key="3">
    <source>
        <dbReference type="Proteomes" id="UP000515734"/>
    </source>
</evidence>
<evidence type="ECO:0000256" key="1">
    <source>
        <dbReference type="SAM" id="MobiDB-lite"/>
    </source>
</evidence>
<dbReference type="Proteomes" id="UP000515734">
    <property type="component" value="Chromosome"/>
</dbReference>
<evidence type="ECO:0008006" key="4">
    <source>
        <dbReference type="Google" id="ProtNLM"/>
    </source>
</evidence>
<feature type="region of interest" description="Disordered" evidence="1">
    <location>
        <begin position="377"/>
        <end position="419"/>
    </location>
</feature>
<proteinExistence type="predicted"/>
<evidence type="ECO:0000313" key="2">
    <source>
        <dbReference type="EMBL" id="BCI51323.1"/>
    </source>
</evidence>
<feature type="compositionally biased region" description="Acidic residues" evidence="1">
    <location>
        <begin position="325"/>
        <end position="341"/>
    </location>
</feature>